<sequence>MLVREVSELLRSIDSPSISNPNENKSESLLVWPVIVVFYLCSGRHSYTHAIASLIEDWRGKVEEKARDGFRSLSASRMR</sequence>
<gene>
    <name evidence="1" type="ORF">RND81_13G068800</name>
</gene>
<comment type="caution">
    <text evidence="1">The sequence shown here is derived from an EMBL/GenBank/DDBJ whole genome shotgun (WGS) entry which is preliminary data.</text>
</comment>
<keyword evidence="2" id="KW-1185">Reference proteome</keyword>
<reference evidence="1" key="1">
    <citation type="submission" date="2024-03" db="EMBL/GenBank/DDBJ databases">
        <title>WGS assembly of Saponaria officinalis var. Norfolk2.</title>
        <authorList>
            <person name="Jenkins J."/>
            <person name="Shu S."/>
            <person name="Grimwood J."/>
            <person name="Barry K."/>
            <person name="Goodstein D."/>
            <person name="Schmutz J."/>
            <person name="Leebens-Mack J."/>
            <person name="Osbourn A."/>
        </authorList>
    </citation>
    <scope>NUCLEOTIDE SEQUENCE [LARGE SCALE GENOMIC DNA]</scope>
    <source>
        <strain evidence="1">JIC</strain>
    </source>
</reference>
<evidence type="ECO:0000313" key="1">
    <source>
        <dbReference type="EMBL" id="KAK9668564.1"/>
    </source>
</evidence>
<evidence type="ECO:0000313" key="2">
    <source>
        <dbReference type="Proteomes" id="UP001443914"/>
    </source>
</evidence>
<accession>A0AAW1GUM2</accession>
<dbReference type="Proteomes" id="UP001443914">
    <property type="component" value="Unassembled WGS sequence"/>
</dbReference>
<dbReference type="AlphaFoldDB" id="A0AAW1GUM2"/>
<dbReference type="EMBL" id="JBDFQZ010000013">
    <property type="protein sequence ID" value="KAK9668564.1"/>
    <property type="molecule type" value="Genomic_DNA"/>
</dbReference>
<organism evidence="1 2">
    <name type="scientific">Saponaria officinalis</name>
    <name type="common">Common soapwort</name>
    <name type="synonym">Lychnis saponaria</name>
    <dbReference type="NCBI Taxonomy" id="3572"/>
    <lineage>
        <taxon>Eukaryota</taxon>
        <taxon>Viridiplantae</taxon>
        <taxon>Streptophyta</taxon>
        <taxon>Embryophyta</taxon>
        <taxon>Tracheophyta</taxon>
        <taxon>Spermatophyta</taxon>
        <taxon>Magnoliopsida</taxon>
        <taxon>eudicotyledons</taxon>
        <taxon>Gunneridae</taxon>
        <taxon>Pentapetalae</taxon>
        <taxon>Caryophyllales</taxon>
        <taxon>Caryophyllaceae</taxon>
        <taxon>Caryophylleae</taxon>
        <taxon>Saponaria</taxon>
    </lineage>
</organism>
<proteinExistence type="predicted"/>
<protein>
    <submittedName>
        <fullName evidence="1">Uncharacterized protein</fullName>
    </submittedName>
</protein>
<name>A0AAW1GUM2_SAPOF</name>